<evidence type="ECO:0000313" key="2">
    <source>
        <dbReference type="EMBL" id="KAF5382256.1"/>
    </source>
</evidence>
<dbReference type="Proteomes" id="UP000518752">
    <property type="component" value="Unassembled WGS sequence"/>
</dbReference>
<proteinExistence type="predicted"/>
<evidence type="ECO:0000256" key="1">
    <source>
        <dbReference type="SAM" id="MobiDB-lite"/>
    </source>
</evidence>
<reference evidence="2 3" key="1">
    <citation type="journal article" date="2020" name="ISME J.">
        <title>Uncovering the hidden diversity of litter-decomposition mechanisms in mushroom-forming fungi.</title>
        <authorList>
            <person name="Floudas D."/>
            <person name="Bentzer J."/>
            <person name="Ahren D."/>
            <person name="Johansson T."/>
            <person name="Persson P."/>
            <person name="Tunlid A."/>
        </authorList>
    </citation>
    <scope>NUCLEOTIDE SEQUENCE [LARGE SCALE GENOMIC DNA]</scope>
    <source>
        <strain evidence="2 3">CBS 406.79</strain>
    </source>
</reference>
<accession>A0A8H5HFL4</accession>
<feature type="compositionally biased region" description="Polar residues" evidence="1">
    <location>
        <begin position="1"/>
        <end position="11"/>
    </location>
</feature>
<feature type="compositionally biased region" description="Basic and acidic residues" evidence="1">
    <location>
        <begin position="130"/>
        <end position="146"/>
    </location>
</feature>
<keyword evidence="3" id="KW-1185">Reference proteome</keyword>
<feature type="region of interest" description="Disordered" evidence="1">
    <location>
        <begin position="90"/>
        <end position="146"/>
    </location>
</feature>
<evidence type="ECO:0000313" key="3">
    <source>
        <dbReference type="Proteomes" id="UP000518752"/>
    </source>
</evidence>
<sequence>MLSQPTSNRSRNQNRKRANEDASYIGSTAGVKRQAQDRVDEAAARAKRKKIEAGLPEVEHRISMVDFIRMPASSIHQYLQTFDLIPSIRPLPSSADEPQPPYTLGPAAHQQTRLASPPPPPQPTASTNRPRRDPREMFTRHSTRHDDFPYRTPILADLYELQAVLASLAEKHFREMAPISGREEVDALAAFLCAIENNRKGSRTR</sequence>
<protein>
    <submittedName>
        <fullName evidence="2">Uncharacterized protein</fullName>
    </submittedName>
</protein>
<comment type="caution">
    <text evidence="2">The sequence shown here is derived from an EMBL/GenBank/DDBJ whole genome shotgun (WGS) entry which is preliminary data.</text>
</comment>
<name>A0A8H5HFL4_9AGAR</name>
<feature type="region of interest" description="Disordered" evidence="1">
    <location>
        <begin position="1"/>
        <end position="42"/>
    </location>
</feature>
<organism evidence="2 3">
    <name type="scientific">Collybiopsis confluens</name>
    <dbReference type="NCBI Taxonomy" id="2823264"/>
    <lineage>
        <taxon>Eukaryota</taxon>
        <taxon>Fungi</taxon>
        <taxon>Dikarya</taxon>
        <taxon>Basidiomycota</taxon>
        <taxon>Agaricomycotina</taxon>
        <taxon>Agaricomycetes</taxon>
        <taxon>Agaricomycetidae</taxon>
        <taxon>Agaricales</taxon>
        <taxon>Marasmiineae</taxon>
        <taxon>Omphalotaceae</taxon>
        <taxon>Collybiopsis</taxon>
    </lineage>
</organism>
<dbReference type="AlphaFoldDB" id="A0A8H5HFL4"/>
<dbReference type="OrthoDB" id="3361956at2759"/>
<dbReference type="EMBL" id="JAACJN010000054">
    <property type="protein sequence ID" value="KAF5382256.1"/>
    <property type="molecule type" value="Genomic_DNA"/>
</dbReference>
<gene>
    <name evidence="2" type="ORF">D9757_008949</name>
</gene>